<dbReference type="InterPro" id="IPR000352">
    <property type="entry name" value="Pep_chain_release_fac_I"/>
</dbReference>
<protein>
    <recommendedName>
        <fullName evidence="5 6">Peptide chain release factor 1</fullName>
        <shortName evidence="5">RF-1</shortName>
    </recommendedName>
</protein>
<dbReference type="InterPro" id="IPR004373">
    <property type="entry name" value="RF-1"/>
</dbReference>
<dbReference type="InterPro" id="IPR045853">
    <property type="entry name" value="Pep_chain_release_fac_I_sf"/>
</dbReference>
<keyword evidence="4 5" id="KW-0648">Protein biosynthesis</keyword>
<evidence type="ECO:0000256" key="1">
    <source>
        <dbReference type="ARBA" id="ARBA00002986"/>
    </source>
</evidence>
<evidence type="ECO:0000256" key="2">
    <source>
        <dbReference type="ARBA" id="ARBA00010835"/>
    </source>
</evidence>
<evidence type="ECO:0000313" key="9">
    <source>
        <dbReference type="Proteomes" id="UP000619838"/>
    </source>
</evidence>
<dbReference type="Gene3D" id="3.30.70.1660">
    <property type="match status" value="2"/>
</dbReference>
<dbReference type="PROSITE" id="PS00745">
    <property type="entry name" value="RF_PROK_I"/>
    <property type="match status" value="1"/>
</dbReference>
<name>A0ABR9XSN4_9CHLB</name>
<keyword evidence="5" id="KW-0963">Cytoplasm</keyword>
<dbReference type="InterPro" id="IPR050057">
    <property type="entry name" value="Prokaryotic/Mito_RF"/>
</dbReference>
<gene>
    <name evidence="5 8" type="primary">prfA</name>
    <name evidence="8" type="ORF">INT08_07775</name>
</gene>
<evidence type="ECO:0000256" key="5">
    <source>
        <dbReference type="HAMAP-Rule" id="MF_00093"/>
    </source>
</evidence>
<comment type="subcellular location">
    <subcellularLocation>
        <location evidence="5">Cytoplasm</location>
    </subcellularLocation>
</comment>
<reference evidence="8 9" key="1">
    <citation type="journal article" date="2020" name="Microorganisms">
        <title>Simultaneous Genome Sequencing of Prosthecochloris ethylica and Desulfuromonas acetoxidans within a Syntrophic Mixture Reveals Unique Pili and Protein Interactions.</title>
        <authorList>
            <person name="Kyndt J.A."/>
            <person name="Van Beeumen J.J."/>
            <person name="Meyer T.E."/>
        </authorList>
    </citation>
    <scope>NUCLEOTIDE SEQUENCE [LARGE SCALE GENOMIC DNA]</scope>
    <source>
        <strain evidence="8 9">N3</strain>
    </source>
</reference>
<evidence type="ECO:0000256" key="3">
    <source>
        <dbReference type="ARBA" id="ARBA00022481"/>
    </source>
</evidence>
<comment type="similarity">
    <text evidence="2 5">Belongs to the prokaryotic/mitochondrial release factor family.</text>
</comment>
<dbReference type="PANTHER" id="PTHR43804">
    <property type="entry name" value="LD18447P"/>
    <property type="match status" value="1"/>
</dbReference>
<dbReference type="PANTHER" id="PTHR43804:SF7">
    <property type="entry name" value="LD18447P"/>
    <property type="match status" value="1"/>
</dbReference>
<comment type="caution">
    <text evidence="8">The sequence shown here is derived from an EMBL/GenBank/DDBJ whole genome shotgun (WGS) entry which is preliminary data.</text>
</comment>
<dbReference type="SMART" id="SM00937">
    <property type="entry name" value="PCRF"/>
    <property type="match status" value="1"/>
</dbReference>
<dbReference type="Pfam" id="PF03462">
    <property type="entry name" value="PCRF"/>
    <property type="match status" value="1"/>
</dbReference>
<dbReference type="EMBL" id="JADGII010000011">
    <property type="protein sequence ID" value="MBF0637065.1"/>
    <property type="molecule type" value="Genomic_DNA"/>
</dbReference>
<evidence type="ECO:0000259" key="7">
    <source>
        <dbReference type="PROSITE" id="PS00745"/>
    </source>
</evidence>
<dbReference type="SUPFAM" id="SSF75620">
    <property type="entry name" value="Release factor"/>
    <property type="match status" value="1"/>
</dbReference>
<sequence length="359" mass="40569">MLDKLESAKNRFLQLEEQLADPDVIADQQRFRKLNKEYSDLREIVAAYDRYRTARQQLGEARELLEQEQDPDMKALAREEVSGLESSLPGLEEKLKLLLLPKDEADSRNVIIEIRAGTGGDEAALFATDLLRMYQRFAEHKGWTCELLEFNEASIPGACKEAVLSISGHDVYGTMKFESGVHRVQRVPETETQGRIHTSAASVAVLPEAEEVDIDIRKDDLQMDTFRSGGKGGQNVNKVETAVRITHVPSGIVVACQEERSQLQNRERAMKMLRARLYDMQLAEKNKARADLRKSMVATGDRSAKIRTYNFPQSRVTDHRIGFTSHALPQILDGALDELAEALRLHEQAARLQAEEQER</sequence>
<dbReference type="NCBIfam" id="NF001859">
    <property type="entry name" value="PRK00591.1"/>
    <property type="match status" value="1"/>
</dbReference>
<evidence type="ECO:0000313" key="8">
    <source>
        <dbReference type="EMBL" id="MBF0637065.1"/>
    </source>
</evidence>
<dbReference type="Pfam" id="PF00472">
    <property type="entry name" value="RF-1"/>
    <property type="match status" value="1"/>
</dbReference>
<dbReference type="Proteomes" id="UP000619838">
    <property type="component" value="Unassembled WGS sequence"/>
</dbReference>
<accession>A0ABR9XSN4</accession>
<evidence type="ECO:0000256" key="6">
    <source>
        <dbReference type="NCBIfam" id="TIGR00019"/>
    </source>
</evidence>
<dbReference type="InterPro" id="IPR005139">
    <property type="entry name" value="PCRF"/>
</dbReference>
<organism evidence="8 9">
    <name type="scientific">Prosthecochloris ethylica</name>
    <dbReference type="NCBI Taxonomy" id="2743976"/>
    <lineage>
        <taxon>Bacteria</taxon>
        <taxon>Pseudomonadati</taxon>
        <taxon>Chlorobiota</taxon>
        <taxon>Chlorobiia</taxon>
        <taxon>Chlorobiales</taxon>
        <taxon>Chlorobiaceae</taxon>
        <taxon>Prosthecochloris</taxon>
    </lineage>
</organism>
<comment type="function">
    <text evidence="1 5">Peptide chain release factor 1 directs the termination of translation in response to the peptide chain termination codons UAG and UAA.</text>
</comment>
<keyword evidence="9" id="KW-1185">Reference proteome</keyword>
<keyword evidence="3 5" id="KW-0488">Methylation</keyword>
<dbReference type="Gene3D" id="6.10.140.1950">
    <property type="match status" value="1"/>
</dbReference>
<dbReference type="RefSeq" id="WP_114607945.1">
    <property type="nucleotide sequence ID" value="NZ_JABVZQ010000003.1"/>
</dbReference>
<proteinExistence type="inferred from homology"/>
<feature type="modified residue" description="N5-methylglutamine" evidence="5">
    <location>
        <position position="234"/>
    </location>
</feature>
<comment type="PTM">
    <text evidence="5">Methylated by PrmC. Methylation increases the termination efficiency of RF1.</text>
</comment>
<dbReference type="NCBIfam" id="TIGR00019">
    <property type="entry name" value="prfA"/>
    <property type="match status" value="1"/>
</dbReference>
<dbReference type="HAMAP" id="MF_00093">
    <property type="entry name" value="Rel_fac_1"/>
    <property type="match status" value="1"/>
</dbReference>
<dbReference type="Gene3D" id="3.30.160.20">
    <property type="match status" value="1"/>
</dbReference>
<evidence type="ECO:0000256" key="4">
    <source>
        <dbReference type="ARBA" id="ARBA00022917"/>
    </source>
</evidence>
<feature type="domain" description="Prokaryotic-type class I peptide chain release factors" evidence="7">
    <location>
        <begin position="227"/>
        <end position="243"/>
    </location>
</feature>